<evidence type="ECO:0000313" key="3">
    <source>
        <dbReference type="Proteomes" id="UP000234681"/>
    </source>
</evidence>
<sequence>MNENKEQSEGGIASCQHHTMTSCPFTYGAAVSATYDLSPSCSRCPSAHSAPSCLPTQTHGKMSR</sequence>
<evidence type="ECO:0000313" key="2">
    <source>
        <dbReference type="EMBL" id="EDL95264.1"/>
    </source>
</evidence>
<protein>
    <submittedName>
        <fullName evidence="2">RCG58447</fullName>
    </submittedName>
</protein>
<feature type="compositionally biased region" description="Polar residues" evidence="1">
    <location>
        <begin position="54"/>
        <end position="64"/>
    </location>
</feature>
<dbReference type="Proteomes" id="UP000234681">
    <property type="component" value="Chromosome 8"/>
</dbReference>
<dbReference type="PROSITE" id="PS51257">
    <property type="entry name" value="PROKAR_LIPOPROTEIN"/>
    <property type="match status" value="1"/>
</dbReference>
<dbReference type="EMBL" id="CH473975">
    <property type="protein sequence ID" value="EDL95264.1"/>
    <property type="molecule type" value="Genomic_DNA"/>
</dbReference>
<name>A6J3U1_RAT</name>
<gene>
    <name evidence="2" type="ORF">rCG_58447</name>
</gene>
<proteinExistence type="predicted"/>
<evidence type="ECO:0000256" key="1">
    <source>
        <dbReference type="SAM" id="MobiDB-lite"/>
    </source>
</evidence>
<accession>A6J3U1</accession>
<reference evidence="3" key="1">
    <citation type="submission" date="2005-09" db="EMBL/GenBank/DDBJ databases">
        <authorList>
            <person name="Mural R.J."/>
            <person name="Li P.W."/>
            <person name="Adams M.D."/>
            <person name="Amanatides P.G."/>
            <person name="Baden-Tillson H."/>
            <person name="Barnstead M."/>
            <person name="Chin S.H."/>
            <person name="Dew I."/>
            <person name="Evans C.A."/>
            <person name="Ferriera S."/>
            <person name="Flanigan M."/>
            <person name="Fosler C."/>
            <person name="Glodek A."/>
            <person name="Gu Z."/>
            <person name="Holt R.A."/>
            <person name="Jennings D."/>
            <person name="Kraft C.L."/>
            <person name="Lu F."/>
            <person name="Nguyen T."/>
            <person name="Nusskern D.R."/>
            <person name="Pfannkoch C.M."/>
            <person name="Sitter C."/>
            <person name="Sutton G.G."/>
            <person name="Venter J.C."/>
            <person name="Wang Z."/>
            <person name="Woodage T."/>
            <person name="Zheng X.H."/>
            <person name="Zhong F."/>
        </authorList>
    </citation>
    <scope>NUCLEOTIDE SEQUENCE [LARGE SCALE GENOMIC DNA]</scope>
    <source>
        <strain>BN</strain>
        <strain evidence="3">Sprague-Dawley</strain>
    </source>
</reference>
<feature type="region of interest" description="Disordered" evidence="1">
    <location>
        <begin position="45"/>
        <end position="64"/>
    </location>
</feature>
<dbReference type="AlphaFoldDB" id="A6J3U1"/>
<organism evidence="2 3">
    <name type="scientific">Rattus norvegicus</name>
    <name type="common">Rat</name>
    <dbReference type="NCBI Taxonomy" id="10116"/>
    <lineage>
        <taxon>Eukaryota</taxon>
        <taxon>Metazoa</taxon>
        <taxon>Chordata</taxon>
        <taxon>Craniata</taxon>
        <taxon>Vertebrata</taxon>
        <taxon>Euteleostomi</taxon>
        <taxon>Mammalia</taxon>
        <taxon>Eutheria</taxon>
        <taxon>Euarchontoglires</taxon>
        <taxon>Glires</taxon>
        <taxon>Rodentia</taxon>
        <taxon>Myomorpha</taxon>
        <taxon>Muroidea</taxon>
        <taxon>Muridae</taxon>
        <taxon>Murinae</taxon>
        <taxon>Rattus</taxon>
    </lineage>
</organism>